<evidence type="ECO:0000313" key="2">
    <source>
        <dbReference type="EMBL" id="PKU60167.1"/>
    </source>
</evidence>
<reference evidence="2 3" key="1">
    <citation type="journal article" date="2016" name="Sci. Rep.">
        <title>The Dendrobium catenatum Lindl. genome sequence provides insights into polysaccharide synthase, floral development and adaptive evolution.</title>
        <authorList>
            <person name="Zhang G.Q."/>
            <person name="Xu Q."/>
            <person name="Bian C."/>
            <person name="Tsai W.C."/>
            <person name="Yeh C.M."/>
            <person name="Liu K.W."/>
            <person name="Yoshida K."/>
            <person name="Zhang L.S."/>
            <person name="Chang S.B."/>
            <person name="Chen F."/>
            <person name="Shi Y."/>
            <person name="Su Y.Y."/>
            <person name="Zhang Y.Q."/>
            <person name="Chen L.J."/>
            <person name="Yin Y."/>
            <person name="Lin M."/>
            <person name="Huang H."/>
            <person name="Deng H."/>
            <person name="Wang Z.W."/>
            <person name="Zhu S.L."/>
            <person name="Zhao X."/>
            <person name="Deng C."/>
            <person name="Niu S.C."/>
            <person name="Huang J."/>
            <person name="Wang M."/>
            <person name="Liu G.H."/>
            <person name="Yang H.J."/>
            <person name="Xiao X.J."/>
            <person name="Hsiao Y.Y."/>
            <person name="Wu W.L."/>
            <person name="Chen Y.Y."/>
            <person name="Mitsuda N."/>
            <person name="Ohme-Takagi M."/>
            <person name="Luo Y.B."/>
            <person name="Van de Peer Y."/>
            <person name="Liu Z.J."/>
        </authorList>
    </citation>
    <scope>NUCLEOTIDE SEQUENCE [LARGE SCALE GENOMIC DNA]</scope>
    <source>
        <tissue evidence="2">The whole plant</tissue>
    </source>
</reference>
<dbReference type="EMBL" id="KZ505227">
    <property type="protein sequence ID" value="PKU60167.1"/>
    <property type="molecule type" value="Genomic_DNA"/>
</dbReference>
<name>A0A2I0V9S4_9ASPA</name>
<sequence length="93" mass="10800">MVNLFQEFETRMGKNFEQIVKRVDLVDEKLQHCIVQGIIKPDQQAAPTSSSFIPHTILSPEKNSPKKLPTNKNLPKKLFLSKKFPKKFHKLKK</sequence>
<dbReference type="AlphaFoldDB" id="A0A2I0V9S4"/>
<evidence type="ECO:0000256" key="1">
    <source>
        <dbReference type="SAM" id="MobiDB-lite"/>
    </source>
</evidence>
<reference evidence="2 3" key="2">
    <citation type="journal article" date="2017" name="Nature">
        <title>The Apostasia genome and the evolution of orchids.</title>
        <authorList>
            <person name="Zhang G.Q."/>
            <person name="Liu K.W."/>
            <person name="Li Z."/>
            <person name="Lohaus R."/>
            <person name="Hsiao Y.Y."/>
            <person name="Niu S.C."/>
            <person name="Wang J.Y."/>
            <person name="Lin Y.C."/>
            <person name="Xu Q."/>
            <person name="Chen L.J."/>
            <person name="Yoshida K."/>
            <person name="Fujiwara S."/>
            <person name="Wang Z.W."/>
            <person name="Zhang Y.Q."/>
            <person name="Mitsuda N."/>
            <person name="Wang M."/>
            <person name="Liu G.H."/>
            <person name="Pecoraro L."/>
            <person name="Huang H.X."/>
            <person name="Xiao X.J."/>
            <person name="Lin M."/>
            <person name="Wu X.Y."/>
            <person name="Wu W.L."/>
            <person name="Chen Y.Y."/>
            <person name="Chang S.B."/>
            <person name="Sakamoto S."/>
            <person name="Ohme-Takagi M."/>
            <person name="Yagi M."/>
            <person name="Zeng S.J."/>
            <person name="Shen C.Y."/>
            <person name="Yeh C.M."/>
            <person name="Luo Y.B."/>
            <person name="Tsai W.C."/>
            <person name="Van de Peer Y."/>
            <person name="Liu Z.J."/>
        </authorList>
    </citation>
    <scope>NUCLEOTIDE SEQUENCE [LARGE SCALE GENOMIC DNA]</scope>
    <source>
        <tissue evidence="2">The whole plant</tissue>
    </source>
</reference>
<proteinExistence type="predicted"/>
<evidence type="ECO:0000313" key="3">
    <source>
        <dbReference type="Proteomes" id="UP000233837"/>
    </source>
</evidence>
<feature type="region of interest" description="Disordered" evidence="1">
    <location>
        <begin position="42"/>
        <end position="73"/>
    </location>
</feature>
<gene>
    <name evidence="2" type="ORF">MA16_Dca029162</name>
</gene>
<organism evidence="2 3">
    <name type="scientific">Dendrobium catenatum</name>
    <dbReference type="NCBI Taxonomy" id="906689"/>
    <lineage>
        <taxon>Eukaryota</taxon>
        <taxon>Viridiplantae</taxon>
        <taxon>Streptophyta</taxon>
        <taxon>Embryophyta</taxon>
        <taxon>Tracheophyta</taxon>
        <taxon>Spermatophyta</taxon>
        <taxon>Magnoliopsida</taxon>
        <taxon>Liliopsida</taxon>
        <taxon>Asparagales</taxon>
        <taxon>Orchidaceae</taxon>
        <taxon>Epidendroideae</taxon>
        <taxon>Malaxideae</taxon>
        <taxon>Dendrobiinae</taxon>
        <taxon>Dendrobium</taxon>
    </lineage>
</organism>
<keyword evidence="3" id="KW-1185">Reference proteome</keyword>
<dbReference type="Proteomes" id="UP000233837">
    <property type="component" value="Unassembled WGS sequence"/>
</dbReference>
<accession>A0A2I0V9S4</accession>
<protein>
    <submittedName>
        <fullName evidence="2">Uncharacterized protein</fullName>
    </submittedName>
</protein>